<dbReference type="EMBL" id="MRTP01000001">
    <property type="protein sequence ID" value="OMF58202.1"/>
    <property type="molecule type" value="Genomic_DNA"/>
</dbReference>
<evidence type="ECO:0000256" key="4">
    <source>
        <dbReference type="PROSITE-ProRule" id="PRU00335"/>
    </source>
</evidence>
<dbReference type="STRING" id="297318.BK138_06545"/>
<evidence type="ECO:0000313" key="7">
    <source>
        <dbReference type="Proteomes" id="UP000187172"/>
    </source>
</evidence>
<feature type="DNA-binding region" description="H-T-H motif" evidence="4">
    <location>
        <begin position="32"/>
        <end position="51"/>
    </location>
</feature>
<dbReference type="PANTHER" id="PTHR47506:SF1">
    <property type="entry name" value="HTH-TYPE TRANSCRIPTIONAL REGULATOR YJDC"/>
    <property type="match status" value="1"/>
</dbReference>
<accession>A0A1R1F2G5</accession>
<dbReference type="InterPro" id="IPR009057">
    <property type="entry name" value="Homeodomain-like_sf"/>
</dbReference>
<keyword evidence="1" id="KW-0805">Transcription regulation</keyword>
<dbReference type="Gene3D" id="1.10.10.60">
    <property type="entry name" value="Homeodomain-like"/>
    <property type="match status" value="1"/>
</dbReference>
<dbReference type="Pfam" id="PF16925">
    <property type="entry name" value="TetR_C_13"/>
    <property type="match status" value="1"/>
</dbReference>
<gene>
    <name evidence="6" type="ORF">BK138_06545</name>
</gene>
<dbReference type="InterPro" id="IPR011075">
    <property type="entry name" value="TetR_C"/>
</dbReference>
<evidence type="ECO:0000256" key="1">
    <source>
        <dbReference type="ARBA" id="ARBA00023015"/>
    </source>
</evidence>
<proteinExistence type="predicted"/>
<evidence type="ECO:0000259" key="5">
    <source>
        <dbReference type="PROSITE" id="PS50977"/>
    </source>
</evidence>
<feature type="domain" description="HTH tetR-type" evidence="5">
    <location>
        <begin position="9"/>
        <end position="69"/>
    </location>
</feature>
<dbReference type="RefSeq" id="WP_076167496.1">
    <property type="nucleotide sequence ID" value="NZ_MRTP01000001.1"/>
</dbReference>
<evidence type="ECO:0000256" key="3">
    <source>
        <dbReference type="ARBA" id="ARBA00023163"/>
    </source>
</evidence>
<dbReference type="SUPFAM" id="SSF48498">
    <property type="entry name" value="Tetracyclin repressor-like, C-terminal domain"/>
    <property type="match status" value="1"/>
</dbReference>
<dbReference type="PROSITE" id="PS01081">
    <property type="entry name" value="HTH_TETR_1"/>
    <property type="match status" value="1"/>
</dbReference>
<keyword evidence="7" id="KW-1185">Reference proteome</keyword>
<name>A0A1R1F2G5_9BACL</name>
<dbReference type="InterPro" id="IPR001647">
    <property type="entry name" value="HTH_TetR"/>
</dbReference>
<dbReference type="GO" id="GO:0003677">
    <property type="term" value="F:DNA binding"/>
    <property type="evidence" value="ECO:0007669"/>
    <property type="project" value="UniProtKB-UniRule"/>
</dbReference>
<dbReference type="PANTHER" id="PTHR47506">
    <property type="entry name" value="TRANSCRIPTIONAL REGULATORY PROTEIN"/>
    <property type="match status" value="1"/>
</dbReference>
<evidence type="ECO:0000313" key="6">
    <source>
        <dbReference type="EMBL" id="OMF58202.1"/>
    </source>
</evidence>
<reference evidence="6 7" key="1">
    <citation type="submission" date="2016-11" db="EMBL/GenBank/DDBJ databases">
        <title>Paenibacillus species isolates.</title>
        <authorList>
            <person name="Beno S.M."/>
        </authorList>
    </citation>
    <scope>NUCLEOTIDE SEQUENCE [LARGE SCALE GENOMIC DNA]</scope>
    <source>
        <strain evidence="6 7">FSL R5-0378</strain>
    </source>
</reference>
<evidence type="ECO:0000256" key="2">
    <source>
        <dbReference type="ARBA" id="ARBA00023125"/>
    </source>
</evidence>
<sequence>MSKSGRPREFKDTAVIDAAVEVFWSQGYGSCSTEDLCKETGLGRGSLYNAFGSKHELYEQALIRYHQVGIETQLDILRKDAPVKERLRELLEWEIREGSTAKDRGCLLINASVERGKSDPTVERIFKQHVALLEQALQETIREGQSVGEISRERDTSEMTALFLSCCYGLRVIYPGTMNRALARQIIDGTLAAIF</sequence>
<dbReference type="InterPro" id="IPR036271">
    <property type="entry name" value="Tet_transcr_reg_TetR-rel_C_sf"/>
</dbReference>
<protein>
    <submittedName>
        <fullName evidence="6">TetR family transcriptional regulator</fullName>
    </submittedName>
</protein>
<comment type="caution">
    <text evidence="6">The sequence shown here is derived from an EMBL/GenBank/DDBJ whole genome shotgun (WGS) entry which is preliminary data.</text>
</comment>
<dbReference type="SUPFAM" id="SSF46689">
    <property type="entry name" value="Homeodomain-like"/>
    <property type="match status" value="1"/>
</dbReference>
<dbReference type="InterPro" id="IPR023772">
    <property type="entry name" value="DNA-bd_HTH_TetR-type_CS"/>
</dbReference>
<dbReference type="Pfam" id="PF00440">
    <property type="entry name" value="TetR_N"/>
    <property type="match status" value="1"/>
</dbReference>
<dbReference type="Proteomes" id="UP000187172">
    <property type="component" value="Unassembled WGS sequence"/>
</dbReference>
<keyword evidence="2 4" id="KW-0238">DNA-binding</keyword>
<dbReference type="Gene3D" id="1.10.357.10">
    <property type="entry name" value="Tetracycline Repressor, domain 2"/>
    <property type="match status" value="1"/>
</dbReference>
<keyword evidence="3" id="KW-0804">Transcription</keyword>
<organism evidence="6 7">
    <name type="scientific">Paenibacillus rhizosphaerae</name>
    <dbReference type="NCBI Taxonomy" id="297318"/>
    <lineage>
        <taxon>Bacteria</taxon>
        <taxon>Bacillati</taxon>
        <taxon>Bacillota</taxon>
        <taxon>Bacilli</taxon>
        <taxon>Bacillales</taxon>
        <taxon>Paenibacillaceae</taxon>
        <taxon>Paenibacillus</taxon>
    </lineage>
</organism>
<dbReference type="PRINTS" id="PR00455">
    <property type="entry name" value="HTHTETR"/>
</dbReference>
<dbReference type="PROSITE" id="PS50977">
    <property type="entry name" value="HTH_TETR_2"/>
    <property type="match status" value="1"/>
</dbReference>
<dbReference type="AlphaFoldDB" id="A0A1R1F2G5"/>